<dbReference type="GO" id="GO:0016757">
    <property type="term" value="F:glycosyltransferase activity"/>
    <property type="evidence" value="ECO:0007669"/>
    <property type="project" value="UniProtKB-KW"/>
</dbReference>
<evidence type="ECO:0000256" key="5">
    <source>
        <dbReference type="PIRSR" id="PIRSR036289-51"/>
    </source>
</evidence>
<gene>
    <name evidence="9" type="ORF">HMPREF3213_01635</name>
</gene>
<feature type="domain" description="Glycoside hydrolase family 65 C-terminal" evidence="7">
    <location>
        <begin position="704"/>
        <end position="764"/>
    </location>
</feature>
<accession>A0A133KSW2</accession>
<evidence type="ECO:0000259" key="8">
    <source>
        <dbReference type="Pfam" id="PF03636"/>
    </source>
</evidence>
<dbReference type="Gene3D" id="2.70.98.40">
    <property type="entry name" value="Glycoside hydrolase, family 65, N-terminal domain"/>
    <property type="match status" value="1"/>
</dbReference>
<dbReference type="PIRSF" id="PIRSF036289">
    <property type="entry name" value="Glycosyl_hydrolase_malt_phosph"/>
    <property type="match status" value="1"/>
</dbReference>
<dbReference type="EMBL" id="LRPN01000050">
    <property type="protein sequence ID" value="KWZ82693.1"/>
    <property type="molecule type" value="Genomic_DNA"/>
</dbReference>
<dbReference type="SUPFAM" id="SSF74650">
    <property type="entry name" value="Galactose mutarotase-like"/>
    <property type="match status" value="1"/>
</dbReference>
<dbReference type="PATRIC" id="fig|1398.22.peg.1643"/>
<dbReference type="InterPro" id="IPR012341">
    <property type="entry name" value="6hp_glycosidase-like_sf"/>
</dbReference>
<evidence type="ECO:0000256" key="2">
    <source>
        <dbReference type="ARBA" id="ARBA00022676"/>
    </source>
</evidence>
<dbReference type="Pfam" id="PF03632">
    <property type="entry name" value="Glyco_hydro_65m"/>
    <property type="match status" value="1"/>
</dbReference>
<dbReference type="InterPro" id="IPR005195">
    <property type="entry name" value="Glyco_hydro_65_M"/>
</dbReference>
<dbReference type="InterPro" id="IPR017045">
    <property type="entry name" value="Malt_Pase/Glycosyl_Hdrlase"/>
</dbReference>
<name>A0A133KSW2_HEYCO</name>
<dbReference type="GO" id="GO:0030246">
    <property type="term" value="F:carbohydrate binding"/>
    <property type="evidence" value="ECO:0007669"/>
    <property type="project" value="InterPro"/>
</dbReference>
<evidence type="ECO:0000313" key="9">
    <source>
        <dbReference type="EMBL" id="KWZ82693.1"/>
    </source>
</evidence>
<feature type="domain" description="Glycoside hydrolase family 65 N-terminal" evidence="8">
    <location>
        <begin position="20"/>
        <end position="273"/>
    </location>
</feature>
<dbReference type="InterPro" id="IPR005194">
    <property type="entry name" value="Glyco_hydro_65_C"/>
</dbReference>
<keyword evidence="2" id="KW-0328">Glycosyltransferase</keyword>
<protein>
    <submittedName>
        <fullName evidence="9">Kojibiose phosphorylase domain protein</fullName>
    </submittedName>
</protein>
<evidence type="ECO:0000256" key="3">
    <source>
        <dbReference type="ARBA" id="ARBA00022679"/>
    </source>
</evidence>
<dbReference type="Pfam" id="PF03636">
    <property type="entry name" value="Glyco_hydro_65N"/>
    <property type="match status" value="1"/>
</dbReference>
<evidence type="ECO:0000256" key="4">
    <source>
        <dbReference type="PIRSR" id="PIRSR036289-50"/>
    </source>
</evidence>
<evidence type="ECO:0000259" key="6">
    <source>
        <dbReference type="Pfam" id="PF03632"/>
    </source>
</evidence>
<comment type="caution">
    <text evidence="9">The sequence shown here is derived from an EMBL/GenBank/DDBJ whole genome shotgun (WGS) entry which is preliminary data.</text>
</comment>
<dbReference type="InterPro" id="IPR037018">
    <property type="entry name" value="GH65_N"/>
</dbReference>
<sequence>MPSSNLEFLEEQRMTWEITKHELDKQMLLVNESLFALGNGYLGVRGNFEEGYPEEIPSIRGTYLNAFYDITEIQYGEKAYGFPETGQKMLNVIDAQTIEIFLGEEKERFSLFEGEVLGFSQTLHMKRGFSERAIHWKSPSGKEIRLTFSRLVSFTQRELFAIQVKMKPVNFSGPVRVISTVNGDVQNYVDANDPRTGSAHAKRLAVTKAIEEGGTIILRARTFASGLETACAVTHTVNAPCECRYEQDENKVRAIIDFKPGQPVCFTKFAIYTDTLRHGDHAAEKAADILKSMQGKDFSALLREQEQYLATYWQTADIEIDGDPKLQEGIRFNLFQLLQSVGKDTASNIAAKGLSGEGYEGHYFWDTEIYIFPVFLLIHPELARHLLLYRYHILDHARARAKEMGHQKGALFPWRTISGTECSPYFPAGTAQYHISADIAYSYMQYWYATQDQDFMKQYGVEILVETARLWLEVGHYREKDGKFAIEDVTGPDEYTAIVNNNYYTNVMAKYNLKSAHKFYHWLKETDDAYFAAFAARLGLTDEEAASWLKAADAMYLPYDEKRGIHKQDDSFLDKAVWDFEHTPKDHYPLLLHYHPLTIYRYQVCKQADTVLAHFLLEDEANPETIRNSYHYYEKVTTHDSSLSTCIFSIMASRLGEAEKAYHYFIETARLDLDNTHGNTKDGLHMANMGGTWLSIVYGFGGVRIKENGFFLNPTIPEQWDRYLFRLTYQNRKFQVEVARHAFKVTLLEGDALDIHIGGRTETLKPGRTVTRPISGL</sequence>
<organism evidence="9 10">
    <name type="scientific">Heyndrickxia coagulans</name>
    <name type="common">Weizmannia coagulans</name>
    <dbReference type="NCBI Taxonomy" id="1398"/>
    <lineage>
        <taxon>Bacteria</taxon>
        <taxon>Bacillati</taxon>
        <taxon>Bacillota</taxon>
        <taxon>Bacilli</taxon>
        <taxon>Bacillales</taxon>
        <taxon>Bacillaceae</taxon>
        <taxon>Heyndrickxia</taxon>
    </lineage>
</organism>
<reference evidence="10" key="1">
    <citation type="submission" date="2016-01" db="EMBL/GenBank/DDBJ databases">
        <authorList>
            <person name="Mitreva M."/>
            <person name="Pepin K.H."/>
            <person name="Mihindukulasuriya K.A."/>
            <person name="Fulton R."/>
            <person name="Fronick C."/>
            <person name="O'Laughlin M."/>
            <person name="Miner T."/>
            <person name="Herter B."/>
            <person name="Rosa B.A."/>
            <person name="Cordes M."/>
            <person name="Tomlinson C."/>
            <person name="Wollam A."/>
            <person name="Palsikar V.B."/>
            <person name="Mardis E.R."/>
            <person name="Wilson R.K."/>
        </authorList>
    </citation>
    <scope>NUCLEOTIDE SEQUENCE [LARGE SCALE GENOMIC DNA]</scope>
    <source>
        <strain evidence="10">GED7749B</strain>
    </source>
</reference>
<keyword evidence="3" id="KW-0808">Transferase</keyword>
<dbReference type="GO" id="GO:0005975">
    <property type="term" value="P:carbohydrate metabolic process"/>
    <property type="evidence" value="ECO:0007669"/>
    <property type="project" value="InterPro"/>
</dbReference>
<dbReference type="GO" id="GO:0004553">
    <property type="term" value="F:hydrolase activity, hydrolyzing O-glycosyl compounds"/>
    <property type="evidence" value="ECO:0007669"/>
    <property type="project" value="TreeGrafter"/>
</dbReference>
<dbReference type="InterPro" id="IPR005196">
    <property type="entry name" value="Glyco_hydro_65_N"/>
</dbReference>
<evidence type="ECO:0000256" key="1">
    <source>
        <dbReference type="ARBA" id="ARBA00006768"/>
    </source>
</evidence>
<feature type="domain" description="Glycoside hydrolase family 65 central catalytic" evidence="6">
    <location>
        <begin position="331"/>
        <end position="693"/>
    </location>
</feature>
<dbReference type="PANTHER" id="PTHR11051:SF8">
    <property type="entry name" value="PROTEIN-GLUCOSYLGALACTOSYLHYDROXYLYSINE GLUCOSIDASE"/>
    <property type="match status" value="1"/>
</dbReference>
<evidence type="ECO:0000313" key="10">
    <source>
        <dbReference type="Proteomes" id="UP000070376"/>
    </source>
</evidence>
<evidence type="ECO:0000259" key="7">
    <source>
        <dbReference type="Pfam" id="PF03633"/>
    </source>
</evidence>
<dbReference type="SUPFAM" id="SSF48208">
    <property type="entry name" value="Six-hairpin glycosidases"/>
    <property type="match status" value="1"/>
</dbReference>
<dbReference type="Proteomes" id="UP000070376">
    <property type="component" value="Unassembled WGS sequence"/>
</dbReference>
<dbReference type="Pfam" id="PF03633">
    <property type="entry name" value="Glyco_hydro_65C"/>
    <property type="match status" value="1"/>
</dbReference>
<feature type="binding site" evidence="5">
    <location>
        <begin position="365"/>
        <end position="366"/>
    </location>
    <ligand>
        <name>substrate</name>
    </ligand>
</feature>
<dbReference type="InterPro" id="IPR011013">
    <property type="entry name" value="Gal_mutarotase_sf_dom"/>
</dbReference>
<dbReference type="PANTHER" id="PTHR11051">
    <property type="entry name" value="GLYCOSYL HYDROLASE-RELATED"/>
    <property type="match status" value="1"/>
</dbReference>
<dbReference type="Gene3D" id="1.50.10.10">
    <property type="match status" value="1"/>
</dbReference>
<comment type="similarity">
    <text evidence="1">Belongs to the glycosyl hydrolase 65 family.</text>
</comment>
<dbReference type="Gene3D" id="2.60.420.10">
    <property type="entry name" value="Maltose phosphorylase, domain 3"/>
    <property type="match status" value="1"/>
</dbReference>
<feature type="active site" description="Proton donor" evidence="4">
    <location>
        <position position="494"/>
    </location>
</feature>
<dbReference type="AlphaFoldDB" id="A0A133KSW2"/>
<dbReference type="InterPro" id="IPR008928">
    <property type="entry name" value="6-hairpin_glycosidase_sf"/>
</dbReference>
<proteinExistence type="inferred from homology"/>
<feature type="binding site" evidence="5">
    <location>
        <begin position="606"/>
        <end position="607"/>
    </location>
    <ligand>
        <name>substrate</name>
    </ligand>
</feature>